<keyword evidence="4" id="KW-1185">Reference proteome</keyword>
<feature type="transmembrane region" description="Helical" evidence="1">
    <location>
        <begin position="42"/>
        <end position="67"/>
    </location>
</feature>
<feature type="domain" description="Acyltransferase 3" evidence="2">
    <location>
        <begin position="7"/>
        <end position="336"/>
    </location>
</feature>
<feature type="transmembrane region" description="Helical" evidence="1">
    <location>
        <begin position="247"/>
        <end position="267"/>
    </location>
</feature>
<feature type="transmembrane region" description="Helical" evidence="1">
    <location>
        <begin position="135"/>
        <end position="157"/>
    </location>
</feature>
<evidence type="ECO:0000313" key="3">
    <source>
        <dbReference type="EMBL" id="CAI3956437.1"/>
    </source>
</evidence>
<protein>
    <submittedName>
        <fullName evidence="3">Contains acyltransferase and SGNH-hydrolase domains (OafA)</fullName>
    </submittedName>
</protein>
<feature type="transmembrane region" description="Helical" evidence="1">
    <location>
        <begin position="287"/>
        <end position="306"/>
    </location>
</feature>
<keyword evidence="3" id="KW-0808">Transferase</keyword>
<keyword evidence="1" id="KW-1133">Transmembrane helix</keyword>
<accession>A0ABN8WI21</accession>
<evidence type="ECO:0000259" key="2">
    <source>
        <dbReference type="Pfam" id="PF01757"/>
    </source>
</evidence>
<gene>
    <name evidence="3" type="ORF">R83534S58_LOCUS2033</name>
</gene>
<keyword evidence="1" id="KW-0472">Membrane</keyword>
<dbReference type="InterPro" id="IPR050879">
    <property type="entry name" value="Acyltransferase_3"/>
</dbReference>
<dbReference type="EMBL" id="CAMXCH010000006">
    <property type="protein sequence ID" value="CAI3956437.1"/>
    <property type="molecule type" value="Genomic_DNA"/>
</dbReference>
<feature type="transmembrane region" description="Helical" evidence="1">
    <location>
        <begin position="223"/>
        <end position="241"/>
    </location>
</feature>
<reference evidence="3" key="1">
    <citation type="submission" date="2022-10" db="EMBL/GenBank/DDBJ databases">
        <authorList>
            <person name="Botero Cardona J."/>
        </authorList>
    </citation>
    <scope>NUCLEOTIDE SEQUENCE</scope>
    <source>
        <strain evidence="3">R-83534</strain>
    </source>
</reference>
<organism evidence="3 4">
    <name type="scientific">Commensalibacter papalotli</name>
    <name type="common">ex Botero et al. 2024</name>
    <dbReference type="NCBI Taxonomy" id="2972766"/>
    <lineage>
        <taxon>Bacteria</taxon>
        <taxon>Pseudomonadati</taxon>
        <taxon>Pseudomonadota</taxon>
        <taxon>Alphaproteobacteria</taxon>
        <taxon>Acetobacterales</taxon>
        <taxon>Acetobacteraceae</taxon>
    </lineage>
</organism>
<dbReference type="InterPro" id="IPR002656">
    <property type="entry name" value="Acyl_transf_3_dom"/>
</dbReference>
<comment type="caution">
    <text evidence="3">The sequence shown here is derived from an EMBL/GenBank/DDBJ whole genome shotgun (WGS) entry which is preliminary data.</text>
</comment>
<dbReference type="Pfam" id="PF01757">
    <property type="entry name" value="Acyl_transf_3"/>
    <property type="match status" value="1"/>
</dbReference>
<dbReference type="PANTHER" id="PTHR23028:SF53">
    <property type="entry name" value="ACYL_TRANSF_3 DOMAIN-CONTAINING PROTEIN"/>
    <property type="match status" value="1"/>
</dbReference>
<sequence length="355" mass="41057">MKKNKIESIQALRAIAALLVCSMHTATQKSTTEVFFIYVQKILSIIGSYGVDLFFAISGFIMSWIVLHENLSPSIREGLAFFVKRIFRIYPLFWFTLAVMIVLSVLFNGQITLEVKQALHGSVLFLLTPHIPLQYAAWSLPFELYFYVVMLVFICFFSQKNFMIFFCSWISFHLMLVVMSSYGIIAFQNFIFVNVVLLEFFIGIVVGYLFYKYPCASITKKYISILCGCVILISGFIYASLSFTPTTKWIFCLTRVLPAGLILYGVIGLELHDKLKVPRWLVKLGDISYSIYLWNFPVLAFASYIFNHSVFYQETAAINRFMIEMIAIILLSFISYRWIEQPCVRFSHRIVNKIK</sequence>
<feature type="transmembrane region" description="Helical" evidence="1">
    <location>
        <begin position="318"/>
        <end position="339"/>
    </location>
</feature>
<keyword evidence="3" id="KW-0012">Acyltransferase</keyword>
<feature type="transmembrane region" description="Helical" evidence="1">
    <location>
        <begin position="87"/>
        <end position="107"/>
    </location>
</feature>
<feature type="transmembrane region" description="Helical" evidence="1">
    <location>
        <begin position="191"/>
        <end position="211"/>
    </location>
</feature>
<evidence type="ECO:0000313" key="4">
    <source>
        <dbReference type="Proteomes" id="UP001154272"/>
    </source>
</evidence>
<dbReference type="Proteomes" id="UP001154272">
    <property type="component" value="Unassembled WGS sequence"/>
</dbReference>
<feature type="transmembrane region" description="Helical" evidence="1">
    <location>
        <begin position="164"/>
        <end position="185"/>
    </location>
</feature>
<proteinExistence type="predicted"/>
<dbReference type="RefSeq" id="WP_282024668.1">
    <property type="nucleotide sequence ID" value="NZ_CAMXCH010000006.1"/>
</dbReference>
<dbReference type="PANTHER" id="PTHR23028">
    <property type="entry name" value="ACETYLTRANSFERASE"/>
    <property type="match status" value="1"/>
</dbReference>
<keyword evidence="1" id="KW-0812">Transmembrane</keyword>
<evidence type="ECO:0000256" key="1">
    <source>
        <dbReference type="SAM" id="Phobius"/>
    </source>
</evidence>
<name>A0ABN8WI21_9PROT</name>
<dbReference type="GO" id="GO:0016746">
    <property type="term" value="F:acyltransferase activity"/>
    <property type="evidence" value="ECO:0007669"/>
    <property type="project" value="UniProtKB-KW"/>
</dbReference>